<evidence type="ECO:0000256" key="12">
    <source>
        <dbReference type="RuleBase" id="RU362034"/>
    </source>
</evidence>
<dbReference type="InterPro" id="IPR017730">
    <property type="entry name" value="Chaperonin_ClpB"/>
</dbReference>
<evidence type="ECO:0000256" key="2">
    <source>
        <dbReference type="ARBA" id="ARBA00008675"/>
    </source>
</evidence>
<dbReference type="PRINTS" id="PR00300">
    <property type="entry name" value="CLPPROTEASEA"/>
</dbReference>
<dbReference type="Gene3D" id="1.10.8.60">
    <property type="match status" value="1"/>
</dbReference>
<feature type="coiled-coil region" evidence="12">
    <location>
        <begin position="414"/>
        <end position="528"/>
    </location>
</feature>
<evidence type="ECO:0000256" key="4">
    <source>
        <dbReference type="ARBA" id="ARBA00022741"/>
    </source>
</evidence>
<dbReference type="InterPro" id="IPR001270">
    <property type="entry name" value="ClpA/B"/>
</dbReference>
<dbReference type="GO" id="GO:0005737">
    <property type="term" value="C:cytoplasm"/>
    <property type="evidence" value="ECO:0007669"/>
    <property type="project" value="UniProtKB-SubCell"/>
</dbReference>
<gene>
    <name evidence="12 14" type="primary">clpB</name>
    <name evidence="14" type="ORF">CK510_08645</name>
</gene>
<dbReference type="Gene3D" id="3.40.50.300">
    <property type="entry name" value="P-loop containing nucleotide triphosphate hydrolases"/>
    <property type="match status" value="3"/>
</dbReference>
<keyword evidence="15" id="KW-1185">Reference proteome</keyword>
<dbReference type="Pfam" id="PF00004">
    <property type="entry name" value="AAA"/>
    <property type="match status" value="1"/>
</dbReference>
<dbReference type="InterPro" id="IPR018368">
    <property type="entry name" value="ClpA/B_CS1"/>
</dbReference>
<dbReference type="InterPro" id="IPR041546">
    <property type="entry name" value="ClpA/ClpB_AAA_lid"/>
</dbReference>
<dbReference type="SMART" id="SM00382">
    <property type="entry name" value="AAA"/>
    <property type="match status" value="2"/>
</dbReference>
<accession>A0A2A2TLA5</accession>
<dbReference type="PROSITE" id="PS00870">
    <property type="entry name" value="CLPAB_1"/>
    <property type="match status" value="1"/>
</dbReference>
<comment type="similarity">
    <text evidence="2 11">Belongs to the ClpA/ClpB family.</text>
</comment>
<proteinExistence type="inferred from homology"/>
<evidence type="ECO:0000256" key="3">
    <source>
        <dbReference type="ARBA" id="ARBA00022737"/>
    </source>
</evidence>
<evidence type="ECO:0000256" key="10">
    <source>
        <dbReference type="PROSITE-ProRule" id="PRU01251"/>
    </source>
</evidence>
<dbReference type="GO" id="GO:0042026">
    <property type="term" value="P:protein refolding"/>
    <property type="evidence" value="ECO:0007669"/>
    <property type="project" value="UniProtKB-UniRule"/>
</dbReference>
<evidence type="ECO:0000256" key="11">
    <source>
        <dbReference type="RuleBase" id="RU004432"/>
    </source>
</evidence>
<evidence type="ECO:0000256" key="7">
    <source>
        <dbReference type="ARBA" id="ARBA00023054"/>
    </source>
</evidence>
<dbReference type="SUPFAM" id="SSF81923">
    <property type="entry name" value="Double Clp-N motif"/>
    <property type="match status" value="1"/>
</dbReference>
<evidence type="ECO:0000259" key="13">
    <source>
        <dbReference type="PROSITE" id="PS51903"/>
    </source>
</evidence>
<keyword evidence="5 11" id="KW-0067">ATP-binding</keyword>
<keyword evidence="12" id="KW-0963">Cytoplasm</keyword>
<dbReference type="FunFam" id="3.40.50.300:FF:000120">
    <property type="entry name" value="ATP-dependent chaperone ClpB"/>
    <property type="match status" value="1"/>
</dbReference>
<evidence type="ECO:0000256" key="1">
    <source>
        <dbReference type="ARBA" id="ARBA00004496"/>
    </source>
</evidence>
<protein>
    <recommendedName>
        <fullName evidence="12">Chaperone protein ClpB</fullName>
    </recommendedName>
</protein>
<comment type="function">
    <text evidence="12">Part of a stress-induced multi-chaperone system, it is involved in the recovery of the cell from heat-induced damage, in cooperation with DnaK, DnaJ and GrpE.</text>
</comment>
<dbReference type="InterPro" id="IPR027417">
    <property type="entry name" value="P-loop_NTPase"/>
</dbReference>
<feature type="domain" description="Clp R" evidence="13">
    <location>
        <begin position="6"/>
        <end position="148"/>
    </location>
</feature>
<evidence type="ECO:0000256" key="9">
    <source>
        <dbReference type="ARBA" id="ARBA00026057"/>
    </source>
</evidence>
<dbReference type="Pfam" id="PF10431">
    <property type="entry name" value="ClpB_D2-small"/>
    <property type="match status" value="1"/>
</dbReference>
<dbReference type="FunFam" id="1.10.8.60:FF:000017">
    <property type="entry name" value="ATP-dependent chaperone ClpB"/>
    <property type="match status" value="1"/>
</dbReference>
<organism evidence="14 15">
    <name type="scientific">Brunnivagina elsteri CCALA 953</name>
    <dbReference type="NCBI Taxonomy" id="987040"/>
    <lineage>
        <taxon>Bacteria</taxon>
        <taxon>Bacillati</taxon>
        <taxon>Cyanobacteriota</taxon>
        <taxon>Cyanophyceae</taxon>
        <taxon>Nostocales</taxon>
        <taxon>Calotrichaceae</taxon>
        <taxon>Brunnivagina</taxon>
    </lineage>
</organism>
<dbReference type="InterPro" id="IPR003959">
    <property type="entry name" value="ATPase_AAA_core"/>
</dbReference>
<dbReference type="PANTHER" id="PTHR11638">
    <property type="entry name" value="ATP-DEPENDENT CLP PROTEASE"/>
    <property type="match status" value="1"/>
</dbReference>
<dbReference type="Pfam" id="PF17871">
    <property type="entry name" value="AAA_lid_9"/>
    <property type="match status" value="1"/>
</dbReference>
<dbReference type="InterPro" id="IPR004176">
    <property type="entry name" value="Clp_R_N"/>
</dbReference>
<dbReference type="PROSITE" id="PS51903">
    <property type="entry name" value="CLP_R"/>
    <property type="match status" value="1"/>
</dbReference>
<comment type="caution">
    <text evidence="14">The sequence shown here is derived from an EMBL/GenBank/DDBJ whole genome shotgun (WGS) entry which is preliminary data.</text>
</comment>
<dbReference type="PANTHER" id="PTHR11638:SF18">
    <property type="entry name" value="HEAT SHOCK PROTEIN 104"/>
    <property type="match status" value="1"/>
</dbReference>
<dbReference type="InterPro" id="IPR036628">
    <property type="entry name" value="Clp_N_dom_sf"/>
</dbReference>
<sequence length="872" mass="98731">MQPTNPNQFTEKAWEAIAHTPDIVKQYNQQQIESEHLMKALLEQDGLANSIFTKLGVSSQKLRDKTEQFIQRQPKISGTTTSVYLGRSLDTLLDRSESYRKEFQDEFISIEHLLLAYVKDDRFGKGIFKEFSLDESKLKNTIKQVRGSQKVTDQSPEGKYQSLEKYGRDLTEAARQGKLDPVIGRDDEIRRTIQILSRRTKNNPVLIGEPGVGKTAIAEGLAQRIIAGDVPQSLKDRQLITLDMGALIAGAKFRGEFEERLKAVLKEVIDSNGNIVLFIDEIHTVVGAGATQGAMDAGNLLKPMLARGELRCIGATTLDEYRKYIEKDAALERRFQQVYVDQPSVEDTISILRGLRERYENHHSVTISDSALVAAATLSSRYISDRFLPDKAIDLVDEAAARLKMEITSKPEELDEIDRKILQLEMEKLSLQKETDAASRDRLEKLEKEIADLKEEQRSLNAQWEVEKSFIDKIGQIKKEIERVNSEIQQAERDYDLNRAAELKYGKLTSLHRQLEETDGELKQTQRSGKSLLREVVTEADIAEVISKWTGIPLSKLVESEKEKLLHLEDELHHRVIGQNEAVTAVADAIQRSRAGLSDPNRPIASFIFLGPTGVGKTELAKALAAYMFDTEEALVRIDMSEYMEKHAVSRLIGAPPGYVGYDEGGQLTETIRRRPYAVILFDEIEKAHPDVFNIFLQILDDGRVTDAQGHTVDFKNTVIIMTSNIGSQYILDLAGDDNKYDEMRHRVMEAMRTSFRPEFLNRVDEQIIFHALQKKELRNIVQLQVERLKGRLASKKMSLKLADVALDFLAEVGYDPVFGARPLKRAIQRELETQIAKSILRGDFNDGDTIFVDVQNERLSFQKLSSELITT</sequence>
<dbReference type="GO" id="GO:0016887">
    <property type="term" value="F:ATP hydrolysis activity"/>
    <property type="evidence" value="ECO:0007669"/>
    <property type="project" value="InterPro"/>
</dbReference>
<dbReference type="OrthoDB" id="438311at2"/>
<keyword evidence="4 11" id="KW-0547">Nucleotide-binding</keyword>
<dbReference type="FunFam" id="3.40.50.300:FF:000010">
    <property type="entry name" value="Chaperone clpB 1, putative"/>
    <property type="match status" value="1"/>
</dbReference>
<keyword evidence="3 10" id="KW-0677">Repeat</keyword>
<dbReference type="FunFam" id="3.40.50.300:FF:000025">
    <property type="entry name" value="ATP-dependent Clp protease subunit"/>
    <property type="match status" value="1"/>
</dbReference>
<dbReference type="Proteomes" id="UP000218238">
    <property type="component" value="Unassembled WGS sequence"/>
</dbReference>
<name>A0A2A2TLA5_9CYAN</name>
<evidence type="ECO:0000256" key="6">
    <source>
        <dbReference type="ARBA" id="ARBA00023016"/>
    </source>
</evidence>
<dbReference type="NCBIfam" id="TIGR03346">
    <property type="entry name" value="chaperone_ClpB"/>
    <property type="match status" value="1"/>
</dbReference>
<dbReference type="AlphaFoldDB" id="A0A2A2TLA5"/>
<keyword evidence="6 12" id="KW-0346">Stress response</keyword>
<dbReference type="Gene3D" id="1.10.1780.10">
    <property type="entry name" value="Clp, N-terminal domain"/>
    <property type="match status" value="1"/>
</dbReference>
<dbReference type="InterPro" id="IPR003593">
    <property type="entry name" value="AAA+_ATPase"/>
</dbReference>
<dbReference type="GO" id="GO:0034605">
    <property type="term" value="P:cellular response to heat"/>
    <property type="evidence" value="ECO:0007669"/>
    <property type="project" value="TreeGrafter"/>
</dbReference>
<dbReference type="SUPFAM" id="SSF52540">
    <property type="entry name" value="P-loop containing nucleoside triphosphate hydrolases"/>
    <property type="match status" value="2"/>
</dbReference>
<comment type="subunit">
    <text evidence="12">Homohexamer; The oligomerization is ATP-dependent.</text>
</comment>
<evidence type="ECO:0000313" key="14">
    <source>
        <dbReference type="EMBL" id="PAX57955.1"/>
    </source>
</evidence>
<dbReference type="CDD" id="cd00009">
    <property type="entry name" value="AAA"/>
    <property type="match status" value="1"/>
</dbReference>
<dbReference type="Pfam" id="PF07724">
    <property type="entry name" value="AAA_2"/>
    <property type="match status" value="1"/>
</dbReference>
<dbReference type="InterPro" id="IPR050130">
    <property type="entry name" value="ClpA_ClpB"/>
</dbReference>
<evidence type="ECO:0000256" key="8">
    <source>
        <dbReference type="ARBA" id="ARBA00023186"/>
    </source>
</evidence>
<dbReference type="CDD" id="cd19499">
    <property type="entry name" value="RecA-like_ClpB_Hsp104-like"/>
    <property type="match status" value="1"/>
</dbReference>
<dbReference type="RefSeq" id="WP_095721315.1">
    <property type="nucleotide sequence ID" value="NZ_NTFS01000067.1"/>
</dbReference>
<dbReference type="GO" id="GO:0005524">
    <property type="term" value="F:ATP binding"/>
    <property type="evidence" value="ECO:0007669"/>
    <property type="project" value="UniProtKB-UniRule"/>
</dbReference>
<keyword evidence="7 12" id="KW-0175">Coiled coil</keyword>
<dbReference type="Pfam" id="PF02861">
    <property type="entry name" value="Clp_N"/>
    <property type="match status" value="1"/>
</dbReference>
<keyword evidence="8 11" id="KW-0143">Chaperone</keyword>
<comment type="subunit">
    <text evidence="9">Homohexamer. The oligomerization is ATP-dependent.</text>
</comment>
<comment type="subcellular location">
    <subcellularLocation>
        <location evidence="1 12">Cytoplasm</location>
    </subcellularLocation>
</comment>
<evidence type="ECO:0000256" key="5">
    <source>
        <dbReference type="ARBA" id="ARBA00022840"/>
    </source>
</evidence>
<reference evidence="14" key="1">
    <citation type="submission" date="2017-08" db="EMBL/GenBank/DDBJ databases">
        <title>Draft genome sequence of filamentous cyanobacterium Calothrix elsteri CCALA 953.</title>
        <authorList>
            <person name="Gagunashvili A.N."/>
            <person name="Elster J."/>
            <person name="Andresson O.S."/>
        </authorList>
    </citation>
    <scope>NUCLEOTIDE SEQUENCE [LARGE SCALE GENOMIC DNA]</scope>
    <source>
        <strain evidence="14">CCALA 953</strain>
    </source>
</reference>
<evidence type="ECO:0000313" key="15">
    <source>
        <dbReference type="Proteomes" id="UP000218238"/>
    </source>
</evidence>
<dbReference type="InterPro" id="IPR028299">
    <property type="entry name" value="ClpA/B_CS2"/>
</dbReference>
<dbReference type="SMART" id="SM01086">
    <property type="entry name" value="ClpB_D2-small"/>
    <property type="match status" value="1"/>
</dbReference>
<dbReference type="EMBL" id="NTFS01000067">
    <property type="protein sequence ID" value="PAX57955.1"/>
    <property type="molecule type" value="Genomic_DNA"/>
</dbReference>
<dbReference type="PROSITE" id="PS00871">
    <property type="entry name" value="CLPAB_2"/>
    <property type="match status" value="1"/>
</dbReference>
<dbReference type="InterPro" id="IPR019489">
    <property type="entry name" value="Clp_ATPase_C"/>
</dbReference>